<name>A0A840HYB2_9SPHN</name>
<dbReference type="Pfam" id="PF00296">
    <property type="entry name" value="Bac_luciferase"/>
    <property type="match status" value="1"/>
</dbReference>
<dbReference type="RefSeq" id="WP_184476740.1">
    <property type="nucleotide sequence ID" value="NZ_JACHOV010000011.1"/>
</dbReference>
<organism evidence="6 7">
    <name type="scientific">Rhizorhapis suberifaciens</name>
    <name type="common">corky root of lettuce</name>
    <dbReference type="NCBI Taxonomy" id="13656"/>
    <lineage>
        <taxon>Bacteria</taxon>
        <taxon>Pseudomonadati</taxon>
        <taxon>Pseudomonadota</taxon>
        <taxon>Alphaproteobacteria</taxon>
        <taxon>Sphingomonadales</taxon>
        <taxon>Sphingomonadaceae</taxon>
        <taxon>Rhizorhapis</taxon>
    </lineage>
</organism>
<dbReference type="Gene3D" id="3.20.20.30">
    <property type="entry name" value="Luciferase-like domain"/>
    <property type="match status" value="1"/>
</dbReference>
<gene>
    <name evidence="6" type="ORF">HNQ99_002881</name>
</gene>
<keyword evidence="1" id="KW-0285">Flavoprotein</keyword>
<sequence>MAVASGNVAPEAALAEYRAEHVPLYNTQPLKFGVFSVNSSGTVFMADPPSSFAVTWEHSRAIAQQVDRMGFEMIVPVARWRGFGGRTNYAGENFETLTYAAGLAAQTNYAMTFATVHVNVVNPVAAAKAIATIDHISGGRAGLNIVMGWNEAEMAMLGVTSRPHADRYAYGAEWLRIVDGLWANPEPFDFDGDYFQLVGCEAAPKPVQPRPVLINAGGSPAGIDYSARYADFNYTSFTTPEQAKSYCAAIRETAWSKYHRRIGMLTLVIVVCRDTEAEAKAAYQSILEHGDWEAANNFAAGMNVQTFGEHLKPEFLAKFVAGSGGHALVGTPEQVAEGLQVVKDAGIDGVFLGFIDYVEELKYFEQRVLPLLKQQGLRL</sequence>
<evidence type="ECO:0000259" key="5">
    <source>
        <dbReference type="Pfam" id="PF00296"/>
    </source>
</evidence>
<proteinExistence type="predicted"/>
<dbReference type="AlphaFoldDB" id="A0A840HYB2"/>
<dbReference type="EMBL" id="JACHOV010000011">
    <property type="protein sequence ID" value="MBB4642550.1"/>
    <property type="molecule type" value="Genomic_DNA"/>
</dbReference>
<dbReference type="PANTHER" id="PTHR42847">
    <property type="entry name" value="ALKANESULFONATE MONOOXYGENASE"/>
    <property type="match status" value="1"/>
</dbReference>
<keyword evidence="4 6" id="KW-0503">Monooxygenase</keyword>
<dbReference type="CDD" id="cd01094">
    <property type="entry name" value="Alkanesulfonate_monoxygenase"/>
    <property type="match status" value="1"/>
</dbReference>
<feature type="domain" description="Luciferase-like" evidence="5">
    <location>
        <begin position="32"/>
        <end position="348"/>
    </location>
</feature>
<comment type="caution">
    <text evidence="6">The sequence shown here is derived from an EMBL/GenBank/DDBJ whole genome shotgun (WGS) entry which is preliminary data.</text>
</comment>
<evidence type="ECO:0000256" key="1">
    <source>
        <dbReference type="ARBA" id="ARBA00022630"/>
    </source>
</evidence>
<keyword evidence="2" id="KW-0288">FMN</keyword>
<evidence type="ECO:0000256" key="4">
    <source>
        <dbReference type="ARBA" id="ARBA00023033"/>
    </source>
</evidence>
<protein>
    <submittedName>
        <fullName evidence="6">Alkanesulfonate monooxygenase SsuD/methylene tetrahydromethanopterin reductase-like flavin-dependent oxidoreductase (Luciferase family)</fullName>
    </submittedName>
</protein>
<dbReference type="GO" id="GO:0046306">
    <property type="term" value="P:alkanesulfonate catabolic process"/>
    <property type="evidence" value="ECO:0007669"/>
    <property type="project" value="TreeGrafter"/>
</dbReference>
<reference evidence="6 7" key="1">
    <citation type="submission" date="2020-08" db="EMBL/GenBank/DDBJ databases">
        <title>Genomic Encyclopedia of Type Strains, Phase IV (KMG-IV): sequencing the most valuable type-strain genomes for metagenomic binning, comparative biology and taxonomic classification.</title>
        <authorList>
            <person name="Goeker M."/>
        </authorList>
    </citation>
    <scope>NUCLEOTIDE SEQUENCE [LARGE SCALE GENOMIC DNA]</scope>
    <source>
        <strain evidence="6 7">DSM 7465</strain>
    </source>
</reference>
<evidence type="ECO:0000313" key="6">
    <source>
        <dbReference type="EMBL" id="MBB4642550.1"/>
    </source>
</evidence>
<dbReference type="Proteomes" id="UP000575068">
    <property type="component" value="Unassembled WGS sequence"/>
</dbReference>
<dbReference type="InterPro" id="IPR036661">
    <property type="entry name" value="Luciferase-like_sf"/>
</dbReference>
<dbReference type="PANTHER" id="PTHR42847:SF4">
    <property type="entry name" value="ALKANESULFONATE MONOOXYGENASE-RELATED"/>
    <property type="match status" value="1"/>
</dbReference>
<dbReference type="SUPFAM" id="SSF51679">
    <property type="entry name" value="Bacterial luciferase-like"/>
    <property type="match status" value="1"/>
</dbReference>
<dbReference type="InterPro" id="IPR050172">
    <property type="entry name" value="SsuD_RutA_monooxygenase"/>
</dbReference>
<accession>A0A840HYB2</accession>
<dbReference type="GO" id="GO:0008726">
    <property type="term" value="F:alkanesulfonate monooxygenase activity"/>
    <property type="evidence" value="ECO:0007669"/>
    <property type="project" value="TreeGrafter"/>
</dbReference>
<evidence type="ECO:0000256" key="3">
    <source>
        <dbReference type="ARBA" id="ARBA00023002"/>
    </source>
</evidence>
<evidence type="ECO:0000256" key="2">
    <source>
        <dbReference type="ARBA" id="ARBA00022643"/>
    </source>
</evidence>
<keyword evidence="7" id="KW-1185">Reference proteome</keyword>
<keyword evidence="3" id="KW-0560">Oxidoreductase</keyword>
<evidence type="ECO:0000313" key="7">
    <source>
        <dbReference type="Proteomes" id="UP000575068"/>
    </source>
</evidence>
<dbReference type="InterPro" id="IPR011251">
    <property type="entry name" value="Luciferase-like_dom"/>
</dbReference>